<evidence type="ECO:0000256" key="1">
    <source>
        <dbReference type="SAM" id="MobiDB-lite"/>
    </source>
</evidence>
<name>A0ABY3NTE5_9GAMM</name>
<feature type="compositionally biased region" description="Polar residues" evidence="1">
    <location>
        <begin position="1"/>
        <end position="15"/>
    </location>
</feature>
<accession>A0ABY3NTE5</accession>
<keyword evidence="3" id="KW-1185">Reference proteome</keyword>
<gene>
    <name evidence="2" type="ORF">LY16_01481</name>
</gene>
<feature type="region of interest" description="Disordered" evidence="1">
    <location>
        <begin position="1"/>
        <end position="20"/>
    </location>
</feature>
<reference evidence="2 3" key="1">
    <citation type="submission" date="2019-07" db="EMBL/GenBank/DDBJ databases">
        <title>Genomic Encyclopedia of Type Strains, Phase I: the one thousand microbial genomes (KMG-I) project.</title>
        <authorList>
            <person name="Kyrpides N."/>
        </authorList>
    </citation>
    <scope>NUCLEOTIDE SEQUENCE [LARGE SCALE GENOMIC DNA]</scope>
    <source>
        <strain evidence="2 3">DSM 17909</strain>
    </source>
</reference>
<dbReference type="Proteomes" id="UP000324170">
    <property type="component" value="Unassembled WGS sequence"/>
</dbReference>
<protein>
    <submittedName>
        <fullName evidence="2">AlpA family transcriptional regulator</fullName>
    </submittedName>
</protein>
<sequence length="133" mass="15541">MINTASENGNKSSYGCNERGPDAVTYNGRSKKLNGIPLYRAGIHDFWVTAGKVATKKLSRWLWRTILRKEERIVAIRYIKREEMQKLTGKSKTTLWRMYAKRNEFPKPERTAGGTFLGWPEEVYEAWVREKKL</sequence>
<evidence type="ECO:0000313" key="2">
    <source>
        <dbReference type="EMBL" id="TYP08824.1"/>
    </source>
</evidence>
<comment type="caution">
    <text evidence="2">The sequence shown here is derived from an EMBL/GenBank/DDBJ whole genome shotgun (WGS) entry which is preliminary data.</text>
</comment>
<organism evidence="2 3">
    <name type="scientific">Xenorhabdus doucetiae</name>
    <dbReference type="NCBI Taxonomy" id="351671"/>
    <lineage>
        <taxon>Bacteria</taxon>
        <taxon>Pseudomonadati</taxon>
        <taxon>Pseudomonadota</taxon>
        <taxon>Gammaproteobacteria</taxon>
        <taxon>Enterobacterales</taxon>
        <taxon>Morganellaceae</taxon>
        <taxon>Xenorhabdus</taxon>
    </lineage>
</organism>
<proteinExistence type="predicted"/>
<dbReference type="EMBL" id="VNHN01000019">
    <property type="protein sequence ID" value="TYP08824.1"/>
    <property type="molecule type" value="Genomic_DNA"/>
</dbReference>
<evidence type="ECO:0000313" key="3">
    <source>
        <dbReference type="Proteomes" id="UP000324170"/>
    </source>
</evidence>